<comment type="similarity">
    <text evidence="2 9">Belongs to the trans-sulfuration enzymes family.</text>
</comment>
<dbReference type="GO" id="GO:0019450">
    <property type="term" value="P:L-cysteine catabolic process to pyruvate"/>
    <property type="evidence" value="ECO:0007669"/>
    <property type="project" value="TreeGrafter"/>
</dbReference>
<keyword evidence="3 8" id="KW-0663">Pyridoxal phosphate</keyword>
<comment type="cofactor">
    <cofactor evidence="1 9">
        <name>pyridoxal 5'-phosphate</name>
        <dbReference type="ChEBI" id="CHEBI:597326"/>
    </cofactor>
</comment>
<reference evidence="10" key="2">
    <citation type="submission" date="2020-09" db="EMBL/GenBank/DDBJ databases">
        <authorList>
            <person name="Sun Q."/>
            <person name="Kim S."/>
        </authorList>
    </citation>
    <scope>NUCLEOTIDE SEQUENCE</scope>
    <source>
        <strain evidence="10">KCTC 42590</strain>
    </source>
</reference>
<dbReference type="EMBL" id="BNCI01000002">
    <property type="protein sequence ID" value="GHF25627.1"/>
    <property type="molecule type" value="Genomic_DNA"/>
</dbReference>
<evidence type="ECO:0000256" key="4">
    <source>
        <dbReference type="ARBA" id="ARBA00023239"/>
    </source>
</evidence>
<evidence type="ECO:0000256" key="8">
    <source>
        <dbReference type="PIRSR" id="PIRSR001434-2"/>
    </source>
</evidence>
<dbReference type="FunFam" id="3.40.640.10:FF:000046">
    <property type="entry name" value="Cystathionine gamma-lyase"/>
    <property type="match status" value="1"/>
</dbReference>
<reference evidence="10" key="1">
    <citation type="journal article" date="2014" name="Int. J. Syst. Evol. Microbiol.">
        <title>Complete genome sequence of Corynebacterium casei LMG S-19264T (=DSM 44701T), isolated from a smear-ripened cheese.</title>
        <authorList>
            <consortium name="US DOE Joint Genome Institute (JGI-PGF)"/>
            <person name="Walter F."/>
            <person name="Albersmeier A."/>
            <person name="Kalinowski J."/>
            <person name="Ruckert C."/>
        </authorList>
    </citation>
    <scope>NUCLEOTIDE SEQUENCE</scope>
    <source>
        <strain evidence="10">KCTC 42590</strain>
    </source>
</reference>
<evidence type="ECO:0000256" key="7">
    <source>
        <dbReference type="ARBA" id="ARBA00047625"/>
    </source>
</evidence>
<dbReference type="PANTHER" id="PTHR43500">
    <property type="entry name" value="CYSTATHIONINE BETA-LYASE-RELATED"/>
    <property type="match status" value="1"/>
</dbReference>
<keyword evidence="4" id="KW-0456">Lyase</keyword>
<dbReference type="Proteomes" id="UP000630923">
    <property type="component" value="Unassembled WGS sequence"/>
</dbReference>
<keyword evidence="11" id="KW-1185">Reference proteome</keyword>
<dbReference type="InterPro" id="IPR015422">
    <property type="entry name" value="PyrdxlP-dep_Trfase_small"/>
</dbReference>
<evidence type="ECO:0000256" key="2">
    <source>
        <dbReference type="ARBA" id="ARBA00009077"/>
    </source>
</evidence>
<name>A0A919E9A5_9PROT</name>
<evidence type="ECO:0000256" key="9">
    <source>
        <dbReference type="RuleBase" id="RU362118"/>
    </source>
</evidence>
<dbReference type="PROSITE" id="PS00868">
    <property type="entry name" value="CYS_MET_METAB_PP"/>
    <property type="match status" value="1"/>
</dbReference>
<sequence>MSKIDTKFVTAGRKKEWTSGIVNPPVYRASTCIFETYQDLQEGLKNPSAKKLFYGRKGTPTQWALTEAITELEGGEGTILYPSGMAAIAGAVLALVKQGDHILIPDSAYDPTRHFANTFLKKMGVESSFYSPRAGADIETYLQPNTSVILMESPGSLTFEIQDIPAIVSAAKERGIKTVVDNTWATPLFLNPLALGVDISVQACTKYICGHSDVMLGSATANKATFPALQYGSYELGQTASADDAYLALRGLRTMGVRLRQHQEGALTVARWLESHDMVHAVNHPALESSPDHALWKRDFKGSTGLFSFVLKKGKEADSGALVDNLKYFKMGFSWGGYESLILPSNPSNARSVNTWQAPGPLYRVHIGLEDTDDLIRDLSEGLERFREQSNW</sequence>
<dbReference type="PIRSF" id="PIRSF001434">
    <property type="entry name" value="CGS"/>
    <property type="match status" value="1"/>
</dbReference>
<comment type="pathway">
    <text evidence="5">Amino-acid biosynthesis; L-methionine biosynthesis via de novo pathway; L-homocysteine from L-cystathionine: step 1/1.</text>
</comment>
<dbReference type="GO" id="GO:0030170">
    <property type="term" value="F:pyridoxal phosphate binding"/>
    <property type="evidence" value="ECO:0007669"/>
    <property type="project" value="InterPro"/>
</dbReference>
<comment type="caution">
    <text evidence="10">The sequence shown here is derived from an EMBL/GenBank/DDBJ whole genome shotgun (WGS) entry which is preliminary data.</text>
</comment>
<dbReference type="PANTHER" id="PTHR43500:SF1">
    <property type="entry name" value="CYSTATHIONINE BETA-LYASE-RELATED"/>
    <property type="match status" value="1"/>
</dbReference>
<evidence type="ECO:0000256" key="1">
    <source>
        <dbReference type="ARBA" id="ARBA00001933"/>
    </source>
</evidence>
<dbReference type="InterPro" id="IPR015424">
    <property type="entry name" value="PyrdxlP-dep_Trfase"/>
</dbReference>
<dbReference type="InterPro" id="IPR054542">
    <property type="entry name" value="Cys_met_metab_PP"/>
</dbReference>
<dbReference type="NCBIfam" id="TIGR01324">
    <property type="entry name" value="cysta_beta_ly_B"/>
    <property type="match status" value="1"/>
</dbReference>
<comment type="catalytic activity">
    <reaction evidence="7">
        <text>an S-substituted L-cysteine + H2O = a thiol + pyruvate + NH4(+)</text>
        <dbReference type="Rhea" id="RHEA:18121"/>
        <dbReference type="ChEBI" id="CHEBI:15361"/>
        <dbReference type="ChEBI" id="CHEBI:15377"/>
        <dbReference type="ChEBI" id="CHEBI:28938"/>
        <dbReference type="ChEBI" id="CHEBI:29256"/>
        <dbReference type="ChEBI" id="CHEBI:58717"/>
        <dbReference type="EC" id="4.4.1.13"/>
    </reaction>
</comment>
<dbReference type="GO" id="GO:0019346">
    <property type="term" value="P:transsulfuration"/>
    <property type="evidence" value="ECO:0007669"/>
    <property type="project" value="InterPro"/>
</dbReference>
<dbReference type="Gene3D" id="3.40.640.10">
    <property type="entry name" value="Type I PLP-dependent aspartate aminotransferase-like (Major domain)"/>
    <property type="match status" value="1"/>
</dbReference>
<dbReference type="GO" id="GO:0047804">
    <property type="term" value="F:cysteine-S-conjugate beta-lyase activity"/>
    <property type="evidence" value="ECO:0007669"/>
    <property type="project" value="UniProtKB-EC"/>
</dbReference>
<feature type="modified residue" description="N6-(pyridoxal phosphate)lysine" evidence="8">
    <location>
        <position position="206"/>
    </location>
</feature>
<organism evidence="10 11">
    <name type="scientific">Kordiimonas sediminis</name>
    <dbReference type="NCBI Taxonomy" id="1735581"/>
    <lineage>
        <taxon>Bacteria</taxon>
        <taxon>Pseudomonadati</taxon>
        <taxon>Pseudomonadota</taxon>
        <taxon>Alphaproteobacteria</taxon>
        <taxon>Kordiimonadales</taxon>
        <taxon>Kordiimonadaceae</taxon>
        <taxon>Kordiimonas</taxon>
    </lineage>
</organism>
<evidence type="ECO:0000313" key="10">
    <source>
        <dbReference type="EMBL" id="GHF25627.1"/>
    </source>
</evidence>
<protein>
    <submittedName>
        <fullName evidence="10">Cystathionine beta-lyase</fullName>
    </submittedName>
</protein>
<comment type="catalytic activity">
    <reaction evidence="6">
        <text>L,L-cystathionine + H2O = L-homocysteine + pyruvate + NH4(+)</text>
        <dbReference type="Rhea" id="RHEA:13965"/>
        <dbReference type="ChEBI" id="CHEBI:15361"/>
        <dbReference type="ChEBI" id="CHEBI:15377"/>
        <dbReference type="ChEBI" id="CHEBI:28938"/>
        <dbReference type="ChEBI" id="CHEBI:58161"/>
        <dbReference type="ChEBI" id="CHEBI:58199"/>
    </reaction>
</comment>
<dbReference type="RefSeq" id="WP_191252655.1">
    <property type="nucleotide sequence ID" value="NZ_BNCI01000002.1"/>
</dbReference>
<evidence type="ECO:0000256" key="3">
    <source>
        <dbReference type="ARBA" id="ARBA00022898"/>
    </source>
</evidence>
<evidence type="ECO:0000313" key="11">
    <source>
        <dbReference type="Proteomes" id="UP000630923"/>
    </source>
</evidence>
<dbReference type="AlphaFoldDB" id="A0A919E9A5"/>
<dbReference type="SUPFAM" id="SSF53383">
    <property type="entry name" value="PLP-dependent transferases"/>
    <property type="match status" value="1"/>
</dbReference>
<dbReference type="Gene3D" id="3.90.1150.10">
    <property type="entry name" value="Aspartate Aminotransferase, domain 1"/>
    <property type="match status" value="1"/>
</dbReference>
<dbReference type="InterPro" id="IPR000277">
    <property type="entry name" value="Cys/Met-Metab_PyrdxlP-dep_enz"/>
</dbReference>
<evidence type="ECO:0000256" key="6">
    <source>
        <dbReference type="ARBA" id="ARBA00047517"/>
    </source>
</evidence>
<evidence type="ECO:0000256" key="5">
    <source>
        <dbReference type="ARBA" id="ARBA00046315"/>
    </source>
</evidence>
<dbReference type="CDD" id="cd00614">
    <property type="entry name" value="CGS_like"/>
    <property type="match status" value="1"/>
</dbReference>
<dbReference type="InterPro" id="IPR006233">
    <property type="entry name" value="Cys_b_lyase_bac"/>
</dbReference>
<dbReference type="Pfam" id="PF01053">
    <property type="entry name" value="Cys_Met_Meta_PP"/>
    <property type="match status" value="1"/>
</dbReference>
<accession>A0A919E9A5</accession>
<gene>
    <name evidence="10" type="primary">metC</name>
    <name evidence="10" type="ORF">GCM10017044_20550</name>
</gene>
<dbReference type="InterPro" id="IPR015421">
    <property type="entry name" value="PyrdxlP-dep_Trfase_major"/>
</dbReference>
<proteinExistence type="inferred from homology"/>